<proteinExistence type="inferred from homology"/>
<dbReference type="GO" id="GO:0015288">
    <property type="term" value="F:porin activity"/>
    <property type="evidence" value="ECO:0007669"/>
    <property type="project" value="InterPro"/>
</dbReference>
<dbReference type="InterPro" id="IPR047684">
    <property type="entry name" value="Por_som-like"/>
</dbReference>
<keyword evidence="5" id="KW-1185">Reference proteome</keyword>
<evidence type="ECO:0000313" key="4">
    <source>
        <dbReference type="EMBL" id="PSB26017.1"/>
    </source>
</evidence>
<dbReference type="PANTHER" id="PTHR43308:SF1">
    <property type="entry name" value="OUTER MEMBRANE PROTEIN ALPHA"/>
    <property type="match status" value="1"/>
</dbReference>
<dbReference type="PANTHER" id="PTHR43308">
    <property type="entry name" value="OUTER MEMBRANE PROTEIN ALPHA-RELATED"/>
    <property type="match status" value="1"/>
</dbReference>
<dbReference type="PROSITE" id="PS51272">
    <property type="entry name" value="SLH"/>
    <property type="match status" value="1"/>
</dbReference>
<reference evidence="4 5" key="2">
    <citation type="submission" date="2018-03" db="EMBL/GenBank/DDBJ databases">
        <title>The ancient ancestry and fast evolution of plastids.</title>
        <authorList>
            <person name="Moore K.R."/>
            <person name="Magnabosco C."/>
            <person name="Momper L."/>
            <person name="Gold D.A."/>
            <person name="Bosak T."/>
            <person name="Fournier G.P."/>
        </authorList>
    </citation>
    <scope>NUCLEOTIDE SEQUENCE [LARGE SCALE GENOMIC DNA]</scope>
    <source>
        <strain evidence="4 5">ULC18</strain>
    </source>
</reference>
<dbReference type="InterPro" id="IPR001119">
    <property type="entry name" value="SLH_dom"/>
</dbReference>
<feature type="signal peptide" evidence="2">
    <location>
        <begin position="1"/>
        <end position="28"/>
    </location>
</feature>
<dbReference type="InterPro" id="IPR007049">
    <property type="entry name" value="Carb-sel_porin_OprB"/>
</dbReference>
<dbReference type="GO" id="GO:0016020">
    <property type="term" value="C:membrane"/>
    <property type="evidence" value="ECO:0007669"/>
    <property type="project" value="InterPro"/>
</dbReference>
<dbReference type="GO" id="GO:0008643">
    <property type="term" value="P:carbohydrate transport"/>
    <property type="evidence" value="ECO:0007669"/>
    <property type="project" value="InterPro"/>
</dbReference>
<protein>
    <recommendedName>
        <fullName evidence="3">SLH domain-containing protein</fullName>
    </recommendedName>
</protein>
<evidence type="ECO:0000256" key="1">
    <source>
        <dbReference type="ARBA" id="ARBA00008769"/>
    </source>
</evidence>
<evidence type="ECO:0000256" key="2">
    <source>
        <dbReference type="RuleBase" id="RU363072"/>
    </source>
</evidence>
<dbReference type="Gene3D" id="2.40.160.180">
    <property type="entry name" value="Carbohydrate-selective porin OprB"/>
    <property type="match status" value="1"/>
</dbReference>
<organism evidence="4 5">
    <name type="scientific">Stenomitos frigidus ULC18</name>
    <dbReference type="NCBI Taxonomy" id="2107698"/>
    <lineage>
        <taxon>Bacteria</taxon>
        <taxon>Bacillati</taxon>
        <taxon>Cyanobacteriota</taxon>
        <taxon>Cyanophyceae</taxon>
        <taxon>Leptolyngbyales</taxon>
        <taxon>Leptolyngbyaceae</taxon>
        <taxon>Stenomitos</taxon>
    </lineage>
</organism>
<dbReference type="EMBL" id="PVWK01000117">
    <property type="protein sequence ID" value="PSB26017.1"/>
    <property type="molecule type" value="Genomic_DNA"/>
</dbReference>
<feature type="domain" description="SLH" evidence="3">
    <location>
        <begin position="83"/>
        <end position="147"/>
    </location>
</feature>
<gene>
    <name evidence="4" type="ORF">C7B82_21195</name>
</gene>
<comment type="similarity">
    <text evidence="1 2">Belongs to the OprB family.</text>
</comment>
<dbReference type="Pfam" id="PF04966">
    <property type="entry name" value="OprB"/>
    <property type="match status" value="1"/>
</dbReference>
<sequence length="574" mass="61812">MKKFLLSALGASVALMGSGLLLEQTALADVKLPERTTRPNAALKSSAAVSQTAKSLSPEPSLEAVTALQEADASIAEVDQVTSVSQLTDVKPTDWAFQALQSLVERYGCIVGYPDKTYRGNRALTRYEFAAGLNACMDRINELIAAGTADLVKKEDLLALQKLQEEFAAELATLRGRVGALEARTATLEKQQFSTTTKVGTELITYLADAFGDSAGPRNNAAIGYRLRLDLDTSFTGKDRLRTRLQATNLRKFDVGDVFGVSPVGRATSDLSDETRFLATSTSSNSNVTINRLQYRFPVGEKLTVFVDANTIDPSIVTDPITPFNDQATGSPSNFAQIDPVWFPIGNQAGVAVNYAISPNFQFDFGYQGEGDSPNNPQLGLFKAGYSAFAHLIFYSGTFKLGFFYINSYSPQFGVDTLAGSNAAKILGAGPVIGNGYSVQLDYRITSWFEIGGWVGLTQARALGSGTKGDADIWNFSIDLAFPDLGKKGNLGGIVFGMQPRLTGTSNAAFASAIGLPAGQREDRSTGYHIEAFYRYQLTDNISITPGVIWLTAPNHDDRNPDAVIGVIRTTFVF</sequence>
<dbReference type="InterPro" id="IPR038673">
    <property type="entry name" value="OprB_sf"/>
</dbReference>
<dbReference type="AlphaFoldDB" id="A0A2T1DZU6"/>
<evidence type="ECO:0000313" key="5">
    <source>
        <dbReference type="Proteomes" id="UP000239576"/>
    </source>
</evidence>
<dbReference type="NCBIfam" id="NF033921">
    <property type="entry name" value="por_somb"/>
    <property type="match status" value="1"/>
</dbReference>
<dbReference type="OrthoDB" id="568669at2"/>
<keyword evidence="2" id="KW-0732">Signal</keyword>
<dbReference type="InterPro" id="IPR051465">
    <property type="entry name" value="Cell_Envelope_Struct_Comp"/>
</dbReference>
<reference evidence="5" key="1">
    <citation type="submission" date="2018-02" db="EMBL/GenBank/DDBJ databases">
        <authorList>
            <person name="Moore K."/>
            <person name="Momper L."/>
        </authorList>
    </citation>
    <scope>NUCLEOTIDE SEQUENCE [LARGE SCALE GENOMIC DNA]</scope>
    <source>
        <strain evidence="5">ULC18</strain>
    </source>
</reference>
<name>A0A2T1DZU6_9CYAN</name>
<comment type="caution">
    <text evidence="4">The sequence shown here is derived from an EMBL/GenBank/DDBJ whole genome shotgun (WGS) entry which is preliminary data.</text>
</comment>
<dbReference type="RefSeq" id="WP_106258377.1">
    <property type="nucleotide sequence ID" value="NZ_CAWNSW010000166.1"/>
</dbReference>
<dbReference type="Pfam" id="PF00395">
    <property type="entry name" value="SLH"/>
    <property type="match status" value="1"/>
</dbReference>
<accession>A0A2T1DZU6</accession>
<feature type="chain" id="PRO_5015376137" description="SLH domain-containing protein" evidence="2">
    <location>
        <begin position="29"/>
        <end position="574"/>
    </location>
</feature>
<evidence type="ECO:0000259" key="3">
    <source>
        <dbReference type="PROSITE" id="PS51272"/>
    </source>
</evidence>
<dbReference type="Proteomes" id="UP000239576">
    <property type="component" value="Unassembled WGS sequence"/>
</dbReference>